<evidence type="ECO:0000313" key="2">
    <source>
        <dbReference type="EMBL" id="GMS96169.1"/>
    </source>
</evidence>
<feature type="non-terminal residue" evidence="2">
    <location>
        <position position="1"/>
    </location>
</feature>
<dbReference type="EMBL" id="BTSX01000004">
    <property type="protein sequence ID" value="GMS96169.1"/>
    <property type="molecule type" value="Genomic_DNA"/>
</dbReference>
<evidence type="ECO:0000313" key="3">
    <source>
        <dbReference type="Proteomes" id="UP001432027"/>
    </source>
</evidence>
<feature type="region of interest" description="Disordered" evidence="1">
    <location>
        <begin position="182"/>
        <end position="258"/>
    </location>
</feature>
<feature type="compositionally biased region" description="Basic and acidic residues" evidence="1">
    <location>
        <begin position="97"/>
        <end position="120"/>
    </location>
</feature>
<feature type="compositionally biased region" description="Basic and acidic residues" evidence="1">
    <location>
        <begin position="182"/>
        <end position="202"/>
    </location>
</feature>
<dbReference type="AlphaFoldDB" id="A0AAV5TPE0"/>
<keyword evidence="3" id="KW-1185">Reference proteome</keyword>
<feature type="region of interest" description="Disordered" evidence="1">
    <location>
        <begin position="95"/>
        <end position="150"/>
    </location>
</feature>
<organism evidence="2 3">
    <name type="scientific">Pristionchus entomophagus</name>
    <dbReference type="NCBI Taxonomy" id="358040"/>
    <lineage>
        <taxon>Eukaryota</taxon>
        <taxon>Metazoa</taxon>
        <taxon>Ecdysozoa</taxon>
        <taxon>Nematoda</taxon>
        <taxon>Chromadorea</taxon>
        <taxon>Rhabditida</taxon>
        <taxon>Rhabditina</taxon>
        <taxon>Diplogasteromorpha</taxon>
        <taxon>Diplogasteroidea</taxon>
        <taxon>Neodiplogasteridae</taxon>
        <taxon>Pristionchus</taxon>
    </lineage>
</organism>
<evidence type="ECO:0000256" key="1">
    <source>
        <dbReference type="SAM" id="MobiDB-lite"/>
    </source>
</evidence>
<reference evidence="2" key="1">
    <citation type="submission" date="2023-10" db="EMBL/GenBank/DDBJ databases">
        <title>Genome assembly of Pristionchus species.</title>
        <authorList>
            <person name="Yoshida K."/>
            <person name="Sommer R.J."/>
        </authorList>
    </citation>
    <scope>NUCLEOTIDE SEQUENCE</scope>
    <source>
        <strain evidence="2">RS0144</strain>
    </source>
</reference>
<accession>A0AAV5TPE0</accession>
<sequence length="258" mass="29187">EKEKEKERTIGVAMIPLSMMGRVGKCLDDPQRRMVSIPTKGQIERIKSLEFSSVYGSSMQKDRTVRNSLELVDGRPQPKELVRIIMNNDAVMEEVESNQKRGIDPVKERREGDGDERVEKEDEDEDEGGWLSTRLQEGMNGMRTERGEKRMVNPSAAAAFRLFDRAAASAVCSSTLKDAKPMMKEVRGSRDANDLFGEEKGGKGGKGGKQNKRRIQERIQIMPHNDRSGKAKRKHRNRSGDKGKVSQQSSIRLLECYY</sequence>
<proteinExistence type="predicted"/>
<comment type="caution">
    <text evidence="2">The sequence shown here is derived from an EMBL/GenBank/DDBJ whole genome shotgun (WGS) entry which is preliminary data.</text>
</comment>
<protein>
    <submittedName>
        <fullName evidence="2">Uncharacterized protein</fullName>
    </submittedName>
</protein>
<gene>
    <name evidence="2" type="ORF">PENTCL1PPCAC_18344</name>
</gene>
<name>A0AAV5TPE0_9BILA</name>
<dbReference type="Proteomes" id="UP001432027">
    <property type="component" value="Unassembled WGS sequence"/>
</dbReference>